<dbReference type="Pfam" id="PF00970">
    <property type="entry name" value="FAD_binding_6"/>
    <property type="match status" value="1"/>
</dbReference>
<evidence type="ECO:0000256" key="11">
    <source>
        <dbReference type="ARBA" id="ARBA00023128"/>
    </source>
</evidence>
<proteinExistence type="inferred from homology"/>
<evidence type="ECO:0000256" key="12">
    <source>
        <dbReference type="ARBA" id="ARBA00023136"/>
    </source>
</evidence>
<dbReference type="InterPro" id="IPR001834">
    <property type="entry name" value="CBR-like"/>
</dbReference>
<sequence>MLARIFRSKNTIPLAIGTTAIAASFWYSTAIRNDTLKTFNGDDKWIDLKIAKIEDESHDTRRFTFALPSEDHVTGLHTASALLAKFVTPKGSNVVRPYTPVSDISEKGHFQLVIKHYKNGKMTEHLFGLKPDDTVSFKGPILKWKWVPNSFDTITLLGAGSGITPLFQLVHHIAQNPDDKTKINLLYGNKTPGDILLRKELDEIQAKYPDQVKVTYFVDQPDDSFKGEKGFITKEFLQSHIPKPTEKAQIFVCGPPPFMDAYSGNKKSPSDQGDLTGILSEMGYTKDQVFKF</sequence>
<dbReference type="InterPro" id="IPR017938">
    <property type="entry name" value="Riboflavin_synthase-like_b-brl"/>
</dbReference>
<comment type="subcellular location">
    <subcellularLocation>
        <location evidence="2">Mitochondrion outer membrane</location>
        <topology evidence="2">Single-pass membrane protein</topology>
    </subcellularLocation>
</comment>
<evidence type="ECO:0000256" key="7">
    <source>
        <dbReference type="ARBA" id="ARBA00022827"/>
    </source>
</evidence>
<dbReference type="PROSITE" id="PS51384">
    <property type="entry name" value="FAD_FR"/>
    <property type="match status" value="1"/>
</dbReference>
<comment type="similarity">
    <text evidence="3 15">Belongs to the flavoprotein pyridine nucleotide cytochrome reductase family.</text>
</comment>
<comment type="catalytic activity">
    <reaction evidence="13 15">
        <text>2 Fe(III)-[cytochrome b5] + NADH = 2 Fe(II)-[cytochrome b5] + NAD(+) + H(+)</text>
        <dbReference type="Rhea" id="RHEA:46680"/>
        <dbReference type="Rhea" id="RHEA-COMP:10438"/>
        <dbReference type="Rhea" id="RHEA-COMP:10439"/>
        <dbReference type="ChEBI" id="CHEBI:15378"/>
        <dbReference type="ChEBI" id="CHEBI:29033"/>
        <dbReference type="ChEBI" id="CHEBI:29034"/>
        <dbReference type="ChEBI" id="CHEBI:57540"/>
        <dbReference type="ChEBI" id="CHEBI:57945"/>
        <dbReference type="EC" id="1.6.2.2"/>
    </reaction>
</comment>
<name>A0A1G4M6R9_LACFM</name>
<organism evidence="17 18">
    <name type="scientific">Lachancea fermentati</name>
    <name type="common">Zygosaccharomyces fermentati</name>
    <dbReference type="NCBI Taxonomy" id="4955"/>
    <lineage>
        <taxon>Eukaryota</taxon>
        <taxon>Fungi</taxon>
        <taxon>Dikarya</taxon>
        <taxon>Ascomycota</taxon>
        <taxon>Saccharomycotina</taxon>
        <taxon>Saccharomycetes</taxon>
        <taxon>Saccharomycetales</taxon>
        <taxon>Saccharomycetaceae</taxon>
        <taxon>Lachancea</taxon>
    </lineage>
</organism>
<dbReference type="EMBL" id="LT598487">
    <property type="protein sequence ID" value="SCV99522.1"/>
    <property type="molecule type" value="Genomic_DNA"/>
</dbReference>
<dbReference type="InterPro" id="IPR008333">
    <property type="entry name" value="Cbr1-like_FAD-bd_dom"/>
</dbReference>
<keyword evidence="18" id="KW-1185">Reference proteome</keyword>
<evidence type="ECO:0000313" key="18">
    <source>
        <dbReference type="Proteomes" id="UP000190831"/>
    </source>
</evidence>
<dbReference type="FunFam" id="2.40.30.10:FF:000032">
    <property type="entry name" value="NADH-cytochrome b5 reductase"/>
    <property type="match status" value="1"/>
</dbReference>
<keyword evidence="5" id="KW-0812">Transmembrane</keyword>
<evidence type="ECO:0000313" key="17">
    <source>
        <dbReference type="EMBL" id="SCV99522.1"/>
    </source>
</evidence>
<feature type="binding site" evidence="14">
    <location>
        <position position="113"/>
    </location>
    <ligand>
        <name>FAD</name>
        <dbReference type="ChEBI" id="CHEBI:57692"/>
    </ligand>
</feature>
<dbReference type="Gene3D" id="2.40.30.10">
    <property type="entry name" value="Translation factors"/>
    <property type="match status" value="1"/>
</dbReference>
<keyword evidence="12" id="KW-0472">Membrane</keyword>
<dbReference type="OMA" id="NNFDEPG"/>
<dbReference type="InterPro" id="IPR001709">
    <property type="entry name" value="Flavoprot_Pyr_Nucl_cyt_Rdtase"/>
</dbReference>
<dbReference type="FunFam" id="3.40.50.80:FF:000009">
    <property type="entry name" value="NADH-cytochrome b5 reductase"/>
    <property type="match status" value="1"/>
</dbReference>
<dbReference type="Gene3D" id="3.40.50.80">
    <property type="entry name" value="Nucleotide-binding domain of ferredoxin-NADP reductase (FNR) module"/>
    <property type="match status" value="1"/>
</dbReference>
<reference evidence="17 18" key="1">
    <citation type="submission" date="2016-03" db="EMBL/GenBank/DDBJ databases">
        <authorList>
            <person name="Devillers H."/>
        </authorList>
    </citation>
    <scope>NUCLEOTIDE SEQUENCE [LARGE SCALE GENOMIC DNA]</scope>
    <source>
        <strain evidence="17">CBS 6772</strain>
    </source>
</reference>
<dbReference type="SUPFAM" id="SSF63380">
    <property type="entry name" value="Riboflavin synthase domain-like"/>
    <property type="match status" value="1"/>
</dbReference>
<dbReference type="PANTHER" id="PTHR19370">
    <property type="entry name" value="NADH-CYTOCHROME B5 REDUCTASE"/>
    <property type="match status" value="1"/>
</dbReference>
<dbReference type="CDD" id="cd06183">
    <property type="entry name" value="cyt_b5_reduct_like"/>
    <property type="match status" value="1"/>
</dbReference>
<feature type="binding site" evidence="14">
    <location>
        <position position="96"/>
    </location>
    <ligand>
        <name>FAD</name>
        <dbReference type="ChEBI" id="CHEBI:57692"/>
    </ligand>
</feature>
<dbReference type="Proteomes" id="UP000190831">
    <property type="component" value="Chromosome A"/>
</dbReference>
<accession>A0A1G4M6R9</accession>
<dbReference type="Pfam" id="PF00175">
    <property type="entry name" value="NAD_binding_1"/>
    <property type="match status" value="1"/>
</dbReference>
<dbReference type="AlphaFoldDB" id="A0A1G4M6R9"/>
<feature type="domain" description="FAD-binding FR-type" evidence="16">
    <location>
        <begin position="43"/>
        <end position="147"/>
    </location>
</feature>
<feature type="binding site" evidence="14">
    <location>
        <position position="98"/>
    </location>
    <ligand>
        <name>FAD</name>
        <dbReference type="ChEBI" id="CHEBI:57692"/>
    </ligand>
</feature>
<dbReference type="InterPro" id="IPR039261">
    <property type="entry name" value="FNR_nucleotide-bd"/>
</dbReference>
<evidence type="ECO:0000256" key="5">
    <source>
        <dbReference type="ARBA" id="ARBA00022692"/>
    </source>
</evidence>
<keyword evidence="4 14" id="KW-0285">Flavoprotein</keyword>
<dbReference type="GO" id="GO:0006696">
    <property type="term" value="P:ergosterol biosynthetic process"/>
    <property type="evidence" value="ECO:0007669"/>
    <property type="project" value="TreeGrafter"/>
</dbReference>
<dbReference type="EC" id="1.6.2.2" evidence="15"/>
<gene>
    <name evidence="17" type="ORF">LAFE_0A05006G</name>
</gene>
<evidence type="ECO:0000256" key="9">
    <source>
        <dbReference type="ARBA" id="ARBA00023002"/>
    </source>
</evidence>
<evidence type="ECO:0000256" key="6">
    <source>
        <dbReference type="ARBA" id="ARBA00022787"/>
    </source>
</evidence>
<evidence type="ECO:0000256" key="3">
    <source>
        <dbReference type="ARBA" id="ARBA00006105"/>
    </source>
</evidence>
<evidence type="ECO:0000256" key="4">
    <source>
        <dbReference type="ARBA" id="ARBA00022630"/>
    </source>
</evidence>
<keyword evidence="9 15" id="KW-0560">Oxidoreductase</keyword>
<dbReference type="OrthoDB" id="432685at2759"/>
<dbReference type="STRING" id="4955.A0A1G4M6R9"/>
<feature type="binding site" evidence="14">
    <location>
        <position position="164"/>
    </location>
    <ligand>
        <name>FAD</name>
        <dbReference type="ChEBI" id="CHEBI:57692"/>
    </ligand>
</feature>
<evidence type="ECO:0000256" key="10">
    <source>
        <dbReference type="ARBA" id="ARBA00023027"/>
    </source>
</evidence>
<evidence type="ECO:0000256" key="15">
    <source>
        <dbReference type="RuleBase" id="RU361226"/>
    </source>
</evidence>
<feature type="binding site" evidence="14">
    <location>
        <position position="122"/>
    </location>
    <ligand>
        <name>FAD</name>
        <dbReference type="ChEBI" id="CHEBI:57692"/>
    </ligand>
</feature>
<evidence type="ECO:0000256" key="1">
    <source>
        <dbReference type="ARBA" id="ARBA00001974"/>
    </source>
</evidence>
<dbReference type="PRINTS" id="PR00371">
    <property type="entry name" value="FPNCR"/>
</dbReference>
<keyword evidence="6" id="KW-1000">Mitochondrion outer membrane</keyword>
<comment type="cofactor">
    <cofactor evidence="1 14 15">
        <name>FAD</name>
        <dbReference type="ChEBI" id="CHEBI:57692"/>
    </cofactor>
</comment>
<feature type="binding site" evidence="14">
    <location>
        <position position="121"/>
    </location>
    <ligand>
        <name>FAD</name>
        <dbReference type="ChEBI" id="CHEBI:57692"/>
    </ligand>
</feature>
<keyword evidence="11" id="KW-0496">Mitochondrion</keyword>
<dbReference type="PRINTS" id="PR00406">
    <property type="entry name" value="CYTB5RDTASE"/>
</dbReference>
<protein>
    <recommendedName>
        <fullName evidence="15">NADH-cytochrome b5 reductase</fullName>
        <ecNumber evidence="15">1.6.2.2</ecNumber>
    </recommendedName>
</protein>
<keyword evidence="10 15" id="KW-0520">NAD</keyword>
<evidence type="ECO:0000259" key="16">
    <source>
        <dbReference type="PROSITE" id="PS51384"/>
    </source>
</evidence>
<dbReference type="GO" id="GO:0090524">
    <property type="term" value="F:cytochrome-b5 reductase activity, acting on NADH"/>
    <property type="evidence" value="ECO:0007669"/>
    <property type="project" value="UniProtKB-EC"/>
</dbReference>
<feature type="binding site" evidence="14">
    <location>
        <position position="115"/>
    </location>
    <ligand>
        <name>FAD</name>
        <dbReference type="ChEBI" id="CHEBI:57692"/>
    </ligand>
</feature>
<dbReference type="PANTHER" id="PTHR19370:SF171">
    <property type="entry name" value="NADH-CYTOCHROME B5 REDUCTASE 2"/>
    <property type="match status" value="1"/>
</dbReference>
<keyword evidence="7 14" id="KW-0274">FAD</keyword>
<evidence type="ECO:0000256" key="8">
    <source>
        <dbReference type="ARBA" id="ARBA00022989"/>
    </source>
</evidence>
<evidence type="ECO:0000256" key="14">
    <source>
        <dbReference type="PIRSR" id="PIRSR601834-1"/>
    </source>
</evidence>
<keyword evidence="8" id="KW-1133">Transmembrane helix</keyword>
<feature type="binding site" evidence="14">
    <location>
        <position position="97"/>
    </location>
    <ligand>
        <name>FAD</name>
        <dbReference type="ChEBI" id="CHEBI:57692"/>
    </ligand>
</feature>
<evidence type="ECO:0000256" key="13">
    <source>
        <dbReference type="ARBA" id="ARBA00047682"/>
    </source>
</evidence>
<evidence type="ECO:0000256" key="2">
    <source>
        <dbReference type="ARBA" id="ARBA00004572"/>
    </source>
</evidence>
<dbReference type="SUPFAM" id="SSF52343">
    <property type="entry name" value="Ferredoxin reductase-like, C-terminal NADP-linked domain"/>
    <property type="match status" value="1"/>
</dbReference>
<dbReference type="InterPro" id="IPR001433">
    <property type="entry name" value="OxRdtase_FAD/NAD-bd"/>
</dbReference>
<dbReference type="GO" id="GO:0005741">
    <property type="term" value="C:mitochondrial outer membrane"/>
    <property type="evidence" value="ECO:0007669"/>
    <property type="project" value="UniProtKB-SubCell"/>
</dbReference>
<dbReference type="InterPro" id="IPR017927">
    <property type="entry name" value="FAD-bd_FR_type"/>
</dbReference>